<sequence>MAEATDAADFTVEATVDAPDETILNGTLKNLEEVTVSSCRVFAELFENASSNQSFEDLLEHATSSQPLVLSCIVPNLRIMKLKNLPRLTTLCEQHLSWQHLEIPELISCNQIRELPFTTQNANAIKEIRGESQWWNDLEWDDEDTKSSLQQYFNPC</sequence>
<reference evidence="2 3" key="2">
    <citation type="submission" date="2020-07" db="EMBL/GenBank/DDBJ databases">
        <title>Genome assembly of wild tea tree DASZ reveals pedigree and selection history of tea varieties.</title>
        <authorList>
            <person name="Zhang W."/>
        </authorList>
    </citation>
    <scope>NUCLEOTIDE SEQUENCE [LARGE SCALE GENOMIC DNA]</scope>
    <source>
        <strain evidence="3">cv. G240</strain>
        <tissue evidence="2">Leaf</tissue>
    </source>
</reference>
<evidence type="ECO:0000313" key="2">
    <source>
        <dbReference type="EMBL" id="KAF5948781.1"/>
    </source>
</evidence>
<dbReference type="InterPro" id="IPR057135">
    <property type="entry name" value="At4g27190-like_LRR"/>
</dbReference>
<dbReference type="Pfam" id="PF23247">
    <property type="entry name" value="LRR_RPS2"/>
    <property type="match status" value="1"/>
</dbReference>
<name>A0A7J7H937_CAMSI</name>
<dbReference type="Proteomes" id="UP000593564">
    <property type="component" value="Unassembled WGS sequence"/>
</dbReference>
<comment type="caution">
    <text evidence="2">The sequence shown here is derived from an EMBL/GenBank/DDBJ whole genome shotgun (WGS) entry which is preliminary data.</text>
</comment>
<organism evidence="2 3">
    <name type="scientific">Camellia sinensis</name>
    <name type="common">Tea plant</name>
    <name type="synonym">Thea sinensis</name>
    <dbReference type="NCBI Taxonomy" id="4442"/>
    <lineage>
        <taxon>Eukaryota</taxon>
        <taxon>Viridiplantae</taxon>
        <taxon>Streptophyta</taxon>
        <taxon>Embryophyta</taxon>
        <taxon>Tracheophyta</taxon>
        <taxon>Spermatophyta</taxon>
        <taxon>Magnoliopsida</taxon>
        <taxon>eudicotyledons</taxon>
        <taxon>Gunneridae</taxon>
        <taxon>Pentapetalae</taxon>
        <taxon>asterids</taxon>
        <taxon>Ericales</taxon>
        <taxon>Theaceae</taxon>
        <taxon>Camellia</taxon>
    </lineage>
</organism>
<dbReference type="EMBL" id="JACBKZ010000006">
    <property type="protein sequence ID" value="KAF5948781.1"/>
    <property type="molecule type" value="Genomic_DNA"/>
</dbReference>
<dbReference type="AlphaFoldDB" id="A0A7J7H937"/>
<evidence type="ECO:0000259" key="1">
    <source>
        <dbReference type="Pfam" id="PF23247"/>
    </source>
</evidence>
<reference evidence="3" key="1">
    <citation type="journal article" date="2020" name="Nat. Commun.">
        <title>Genome assembly of wild tea tree DASZ reveals pedigree and selection history of tea varieties.</title>
        <authorList>
            <person name="Zhang W."/>
            <person name="Zhang Y."/>
            <person name="Qiu H."/>
            <person name="Guo Y."/>
            <person name="Wan H."/>
            <person name="Zhang X."/>
            <person name="Scossa F."/>
            <person name="Alseekh S."/>
            <person name="Zhang Q."/>
            <person name="Wang P."/>
            <person name="Xu L."/>
            <person name="Schmidt M.H."/>
            <person name="Jia X."/>
            <person name="Li D."/>
            <person name="Zhu A."/>
            <person name="Guo F."/>
            <person name="Chen W."/>
            <person name="Ni D."/>
            <person name="Usadel B."/>
            <person name="Fernie A.R."/>
            <person name="Wen W."/>
        </authorList>
    </citation>
    <scope>NUCLEOTIDE SEQUENCE [LARGE SCALE GENOMIC DNA]</scope>
    <source>
        <strain evidence="3">cv. G240</strain>
    </source>
</reference>
<keyword evidence="3" id="KW-1185">Reference proteome</keyword>
<feature type="domain" description="Disease resistance protein At4g27190-like leucine-rich repeats" evidence="1">
    <location>
        <begin position="24"/>
        <end position="118"/>
    </location>
</feature>
<protein>
    <recommendedName>
        <fullName evidence="1">Disease resistance protein At4g27190-like leucine-rich repeats domain-containing protein</fullName>
    </recommendedName>
</protein>
<evidence type="ECO:0000313" key="3">
    <source>
        <dbReference type="Proteomes" id="UP000593564"/>
    </source>
</evidence>
<gene>
    <name evidence="2" type="ORF">HYC85_014738</name>
</gene>
<proteinExistence type="predicted"/>
<accession>A0A7J7H937</accession>